<accession>A0AAW1RXH1</accession>
<name>A0AAW1RXH1_9CHLO</name>
<evidence type="ECO:0000313" key="2">
    <source>
        <dbReference type="Proteomes" id="UP001445335"/>
    </source>
</evidence>
<proteinExistence type="predicted"/>
<protein>
    <submittedName>
        <fullName evidence="1">Uncharacterized protein</fullName>
    </submittedName>
</protein>
<sequence>MHAPPHSCKRAVPWHPRRAHVAARARFFGKLFGSGAQEGPQLVPVDPDADGGIGGTSDALFGPLAVLLIGFLQHEVDSFRSMMLDMDADIVRLICCNRAMLRGSLQDALEVDAVPDYEQAAAVGTRRAVILSGMSSAEVLEVIDAYRDAGLPPALWAAAVPMNYERPVRELLEDIARDHAYMMEQRQQPT</sequence>
<dbReference type="InterPro" id="IPR016621">
    <property type="entry name" value="UCP014543"/>
</dbReference>
<dbReference type="PANTHER" id="PTHR35732:SF1">
    <property type="entry name" value="OS10G0545100 PROTEIN"/>
    <property type="match status" value="1"/>
</dbReference>
<dbReference type="PANTHER" id="PTHR35732">
    <property type="entry name" value="OS10G0545100 PROTEIN"/>
    <property type="match status" value="1"/>
</dbReference>
<organism evidence="1 2">
    <name type="scientific">Elliptochloris bilobata</name>
    <dbReference type="NCBI Taxonomy" id="381761"/>
    <lineage>
        <taxon>Eukaryota</taxon>
        <taxon>Viridiplantae</taxon>
        <taxon>Chlorophyta</taxon>
        <taxon>core chlorophytes</taxon>
        <taxon>Trebouxiophyceae</taxon>
        <taxon>Trebouxiophyceae incertae sedis</taxon>
        <taxon>Elliptochloris clade</taxon>
        <taxon>Elliptochloris</taxon>
    </lineage>
</organism>
<reference evidence="1 2" key="1">
    <citation type="journal article" date="2024" name="Nat. Commun.">
        <title>Phylogenomics reveals the evolutionary origins of lichenization in chlorophyte algae.</title>
        <authorList>
            <person name="Puginier C."/>
            <person name="Libourel C."/>
            <person name="Otte J."/>
            <person name="Skaloud P."/>
            <person name="Haon M."/>
            <person name="Grisel S."/>
            <person name="Petersen M."/>
            <person name="Berrin J.G."/>
            <person name="Delaux P.M."/>
            <person name="Dal Grande F."/>
            <person name="Keller J."/>
        </authorList>
    </citation>
    <scope>NUCLEOTIDE SEQUENCE [LARGE SCALE GENOMIC DNA]</scope>
    <source>
        <strain evidence="1 2">SAG 245.80</strain>
    </source>
</reference>
<dbReference type="Proteomes" id="UP001445335">
    <property type="component" value="Unassembled WGS sequence"/>
</dbReference>
<dbReference type="Pfam" id="PF12646">
    <property type="entry name" value="DUF3783"/>
    <property type="match status" value="1"/>
</dbReference>
<evidence type="ECO:0000313" key="1">
    <source>
        <dbReference type="EMBL" id="KAK9838493.1"/>
    </source>
</evidence>
<comment type="caution">
    <text evidence="1">The sequence shown here is derived from an EMBL/GenBank/DDBJ whole genome shotgun (WGS) entry which is preliminary data.</text>
</comment>
<dbReference type="AlphaFoldDB" id="A0AAW1RXH1"/>
<dbReference type="EMBL" id="JALJOU010000018">
    <property type="protein sequence ID" value="KAK9838493.1"/>
    <property type="molecule type" value="Genomic_DNA"/>
</dbReference>
<keyword evidence="2" id="KW-1185">Reference proteome</keyword>
<gene>
    <name evidence="1" type="ORF">WJX81_002737</name>
</gene>